<protein>
    <submittedName>
        <fullName evidence="2">CYFA0S03e02036g1_1</fullName>
    </submittedName>
</protein>
<dbReference type="EMBL" id="MPUK01000010">
    <property type="protein sequence ID" value="ONH65665.1"/>
    <property type="molecule type" value="Genomic_DNA"/>
</dbReference>
<feature type="region of interest" description="Disordered" evidence="1">
    <location>
        <begin position="390"/>
        <end position="451"/>
    </location>
</feature>
<feature type="region of interest" description="Disordered" evidence="1">
    <location>
        <begin position="351"/>
        <end position="371"/>
    </location>
</feature>
<feature type="region of interest" description="Disordered" evidence="1">
    <location>
        <begin position="75"/>
        <end position="113"/>
    </location>
</feature>
<proteinExistence type="predicted"/>
<feature type="region of interest" description="Disordered" evidence="1">
    <location>
        <begin position="138"/>
        <end position="176"/>
    </location>
</feature>
<evidence type="ECO:0000313" key="2">
    <source>
        <dbReference type="EMBL" id="CDR39308.1"/>
    </source>
</evidence>
<evidence type="ECO:0000256" key="1">
    <source>
        <dbReference type="SAM" id="MobiDB-lite"/>
    </source>
</evidence>
<feature type="compositionally biased region" description="Basic and acidic residues" evidence="1">
    <location>
        <begin position="351"/>
        <end position="363"/>
    </location>
</feature>
<reference evidence="4" key="2">
    <citation type="journal article" date="2017" name="Genome Announc.">
        <title>Genome sequences of Cyberlindnera fabianii 65, Pichia kudriavzevii 129, and Saccharomyces cerevisiae 131 isolated from fermented masau fruits in Zimbabwe.</title>
        <authorList>
            <person name="van Rijswijck I.M.H."/>
            <person name="Derks M.F.L."/>
            <person name="Abee T."/>
            <person name="de Ridder D."/>
            <person name="Smid E.J."/>
        </authorList>
    </citation>
    <scope>NUCLEOTIDE SEQUENCE [LARGE SCALE GENOMIC DNA]</scope>
    <source>
        <strain evidence="4">65</strain>
    </source>
</reference>
<keyword evidence="4" id="KW-1185">Reference proteome</keyword>
<gene>
    <name evidence="3" type="ORF">BON22_4531</name>
    <name evidence="2" type="ORF">CYFA0S_03e02036g</name>
</gene>
<feature type="compositionally biased region" description="Polar residues" evidence="1">
    <location>
        <begin position="420"/>
        <end position="429"/>
    </location>
</feature>
<dbReference type="VEuPathDB" id="FungiDB:BON22_4531"/>
<dbReference type="Proteomes" id="UP000189513">
    <property type="component" value="Unassembled WGS sequence"/>
</dbReference>
<feature type="compositionally biased region" description="Basic and acidic residues" evidence="1">
    <location>
        <begin position="165"/>
        <end position="176"/>
    </location>
</feature>
<sequence>MFCLSGYQASSLHRRGRHGQRGIRCHHGDFEAVGSRQPDFEDCPRQKRSGFQSPYANESNVFHFGDIRQAPRGIRSFGGTSRPKGCDGLGGPGGHGHHRPHPPPPPLDLSFRGCGEYGPPPPVPPKFHRWCFGHGPPPPPPPPPSTGPGGSGFHHYGPPPPPAHPEFEPEFKPEKTEQDANVFFEKGSRHSFQYLGRHGRPHRGHEFPVQAEATGMKAFGGRHRGRHGRSGRHGQAFNVLKVDSRVLESEDMFQVQIVRPHARTKDFGSYAITYKAGKGGVNLEIKFNADNVYESYQFKEKEVDMDNLTWYVIKDFMIVSIPKSINFTTSKDSTDDIQDGEMNDAEIVTERANEEKQSKKLEPTKQGSHITPIDIGSEKIYAYSSGTETWSSLSTPSSSDEEDEHSDTISIKTTNDRPSKNTVSASFESSYRLPQLGRPGSYKKAEDFGPR</sequence>
<reference evidence="3" key="3">
    <citation type="submission" date="2017-01" db="EMBL/GenBank/DDBJ databases">
        <authorList>
            <person name="Mah S.A."/>
            <person name="Swanson W.J."/>
            <person name="Moy G.W."/>
            <person name="Vacquier V.D."/>
        </authorList>
    </citation>
    <scope>NUCLEOTIDE SEQUENCE [LARGE SCALE GENOMIC DNA]</scope>
    <source>
        <strain evidence="3">65</strain>
    </source>
</reference>
<accession>A0A061AV90</accession>
<evidence type="ECO:0000313" key="3">
    <source>
        <dbReference type="EMBL" id="ONH65665.1"/>
    </source>
</evidence>
<dbReference type="AlphaFoldDB" id="A0A061AV90"/>
<name>A0A061AV90_CYBFA</name>
<organism evidence="2">
    <name type="scientific">Cyberlindnera fabianii</name>
    <name type="common">Yeast</name>
    <name type="synonym">Hansenula fabianii</name>
    <dbReference type="NCBI Taxonomy" id="36022"/>
    <lineage>
        <taxon>Eukaryota</taxon>
        <taxon>Fungi</taxon>
        <taxon>Dikarya</taxon>
        <taxon>Ascomycota</taxon>
        <taxon>Saccharomycotina</taxon>
        <taxon>Saccharomycetes</taxon>
        <taxon>Phaffomycetales</taxon>
        <taxon>Phaffomycetaceae</taxon>
        <taxon>Cyberlindnera</taxon>
    </lineage>
</organism>
<evidence type="ECO:0000313" key="4">
    <source>
        <dbReference type="Proteomes" id="UP000189513"/>
    </source>
</evidence>
<dbReference type="STRING" id="36022.A0A061AV90"/>
<dbReference type="EMBL" id="LK052888">
    <property type="protein sequence ID" value="CDR39308.1"/>
    <property type="molecule type" value="Genomic_DNA"/>
</dbReference>
<reference evidence="2" key="1">
    <citation type="journal article" date="2014" name="Genome Announc.">
        <title>Genome sequence of the yeast Cyberlindnera fabianii (Hansenula fabianii).</title>
        <authorList>
            <person name="Freel K.C."/>
            <person name="Sarilar V."/>
            <person name="Neuveglise C."/>
            <person name="Devillers H."/>
            <person name="Friedrich A."/>
            <person name="Schacherer J."/>
        </authorList>
    </citation>
    <scope>NUCLEOTIDE SEQUENCE</scope>
    <source>
        <strain evidence="2">YJS4271</strain>
    </source>
</reference>